<dbReference type="STRING" id="994479.GCA_000194155_02641"/>
<sequence>MAGARTLDDVRRVIGSWLDGPKSAFNHAREQAAEARPDWRGEKLGLPKDGPGSAAPPGKRLLAFVVDILLAALITAAFTAPEFPGDWSLLTWFLITVIPVSFFGFTPGMAMMRIWVARIDGAGMVGPLRAVLRCGLTLLVIPAVMWNFDGRSWHDRASKTIVIRR</sequence>
<evidence type="ECO:0000313" key="3">
    <source>
        <dbReference type="EMBL" id="PKW15118.1"/>
    </source>
</evidence>
<evidence type="ECO:0000256" key="2">
    <source>
        <dbReference type="SAM" id="Phobius"/>
    </source>
</evidence>
<name>A0A2N3XWR4_SACSN</name>
<gene>
    <name evidence="3" type="ORF">A8926_2801</name>
</gene>
<feature type="region of interest" description="Disordered" evidence="1">
    <location>
        <begin position="35"/>
        <end position="54"/>
    </location>
</feature>
<evidence type="ECO:0008006" key="5">
    <source>
        <dbReference type="Google" id="ProtNLM"/>
    </source>
</evidence>
<keyword evidence="4" id="KW-1185">Reference proteome</keyword>
<evidence type="ECO:0000313" key="4">
    <source>
        <dbReference type="Proteomes" id="UP000233786"/>
    </source>
</evidence>
<comment type="caution">
    <text evidence="3">The sequence shown here is derived from an EMBL/GenBank/DDBJ whole genome shotgun (WGS) entry which is preliminary data.</text>
</comment>
<keyword evidence="2" id="KW-1133">Transmembrane helix</keyword>
<dbReference type="PANTHER" id="PTHR36115:SF6">
    <property type="entry name" value="PROLINE-RICH ANTIGEN HOMOLOG"/>
    <property type="match status" value="1"/>
</dbReference>
<dbReference type="PIRSF" id="PIRSF021697">
    <property type="entry name" value="UCP021697"/>
    <property type="match status" value="1"/>
</dbReference>
<feature type="transmembrane region" description="Helical" evidence="2">
    <location>
        <begin position="128"/>
        <end position="148"/>
    </location>
</feature>
<dbReference type="AlphaFoldDB" id="A0A2N3XWR4"/>
<reference evidence="3" key="1">
    <citation type="submission" date="2017-12" db="EMBL/GenBank/DDBJ databases">
        <title>Sequencing the genomes of 1000 Actinobacteria strains.</title>
        <authorList>
            <person name="Klenk H.-P."/>
        </authorList>
    </citation>
    <scope>NUCLEOTIDE SEQUENCE [LARGE SCALE GENOMIC DNA]</scope>
    <source>
        <strain evidence="3">DSM 44228</strain>
    </source>
</reference>
<dbReference type="PANTHER" id="PTHR36115">
    <property type="entry name" value="PROLINE-RICH ANTIGEN HOMOLOG-RELATED"/>
    <property type="match status" value="1"/>
</dbReference>
<dbReference type="Proteomes" id="UP000233786">
    <property type="component" value="Unassembled WGS sequence"/>
</dbReference>
<protein>
    <recommendedName>
        <fullName evidence="5">RDD family protein</fullName>
    </recommendedName>
</protein>
<dbReference type="EMBL" id="PJNB01000001">
    <property type="protein sequence ID" value="PKW15118.1"/>
    <property type="molecule type" value="Genomic_DNA"/>
</dbReference>
<organism evidence="3 4">
    <name type="scientific">Saccharopolyspora spinosa</name>
    <dbReference type="NCBI Taxonomy" id="60894"/>
    <lineage>
        <taxon>Bacteria</taxon>
        <taxon>Bacillati</taxon>
        <taxon>Actinomycetota</taxon>
        <taxon>Actinomycetes</taxon>
        <taxon>Pseudonocardiales</taxon>
        <taxon>Pseudonocardiaceae</taxon>
        <taxon>Saccharopolyspora</taxon>
    </lineage>
</organism>
<dbReference type="InterPro" id="IPR051791">
    <property type="entry name" value="Pra-immunoreactive"/>
</dbReference>
<dbReference type="InterPro" id="IPR016795">
    <property type="entry name" value="UCP021697"/>
</dbReference>
<evidence type="ECO:0000256" key="1">
    <source>
        <dbReference type="SAM" id="MobiDB-lite"/>
    </source>
</evidence>
<accession>A0A2N3XWR4</accession>
<feature type="compositionally biased region" description="Basic and acidic residues" evidence="1">
    <location>
        <begin position="35"/>
        <end position="46"/>
    </location>
</feature>
<keyword evidence="2" id="KW-0472">Membrane</keyword>
<feature type="transmembrane region" description="Helical" evidence="2">
    <location>
        <begin position="92"/>
        <end position="116"/>
    </location>
</feature>
<keyword evidence="2" id="KW-0812">Transmembrane</keyword>
<proteinExistence type="predicted"/>
<feature type="transmembrane region" description="Helical" evidence="2">
    <location>
        <begin position="61"/>
        <end position="80"/>
    </location>
</feature>